<accession>A0A1Y2N659</accession>
<dbReference type="AlphaFoldDB" id="A0A1Y2N659"/>
<reference evidence="1 2" key="1">
    <citation type="submission" date="2016-09" db="EMBL/GenBank/DDBJ databases">
        <title>Pseudonocardia autotrophica DSM535, a candidate organism with high potential of specific P450 cytochromes.</title>
        <authorList>
            <person name="Grumaz C."/>
            <person name="Vainshtein Y."/>
            <person name="Kirstahler P."/>
            <person name="Sohn K."/>
        </authorList>
    </citation>
    <scope>NUCLEOTIDE SEQUENCE [LARGE SCALE GENOMIC DNA]</scope>
    <source>
        <strain evidence="1 2">DSM 535</strain>
    </source>
</reference>
<evidence type="ECO:0000313" key="1">
    <source>
        <dbReference type="EMBL" id="OSY42946.1"/>
    </source>
</evidence>
<dbReference type="EMBL" id="MIGB01000004">
    <property type="protein sequence ID" value="OSY42946.1"/>
    <property type="molecule type" value="Genomic_DNA"/>
</dbReference>
<evidence type="ECO:0000313" key="2">
    <source>
        <dbReference type="Proteomes" id="UP000194360"/>
    </source>
</evidence>
<gene>
    <name evidence="1" type="ORF">BG845_01188</name>
</gene>
<dbReference type="STRING" id="2074.BG845_01188"/>
<sequence>MSSHQLAANGHDLMPTTGWCWLEDFSSLAVGPGIRGSNVTVPRLHGDIRTANKRYTATELVLPFWVKGIDPATGAMVADSERQLSLNIDRLKRIFAGANVQLVHSWDDEGSRILNVELAAEPPTVIWHRSAPAAATLAVPLVAPEPFWADEEQYTQELVGPSGTSVELTEFADATAPMTDLLVTFLGPISNPLLVHGDRTVQWHGVIPAGRQLVLNTTTFQASAGTGTPWSPDLRQVEWAGGPNWFELDPTRTPFEVELSHTGGGAAAARITAARKYFNP</sequence>
<comment type="caution">
    <text evidence="1">The sequence shown here is derived from an EMBL/GenBank/DDBJ whole genome shotgun (WGS) entry which is preliminary data.</text>
</comment>
<protein>
    <submittedName>
        <fullName evidence="1">Uncharacterized protein</fullName>
    </submittedName>
</protein>
<dbReference type="OrthoDB" id="3078561at2"/>
<organism evidence="1 2">
    <name type="scientific">Pseudonocardia autotrophica</name>
    <name type="common">Amycolata autotrophica</name>
    <name type="synonym">Nocardia autotrophica</name>
    <dbReference type="NCBI Taxonomy" id="2074"/>
    <lineage>
        <taxon>Bacteria</taxon>
        <taxon>Bacillati</taxon>
        <taxon>Actinomycetota</taxon>
        <taxon>Actinomycetes</taxon>
        <taxon>Pseudonocardiales</taxon>
        <taxon>Pseudonocardiaceae</taxon>
        <taxon>Pseudonocardia</taxon>
    </lineage>
</organism>
<proteinExistence type="predicted"/>
<dbReference type="RefSeq" id="WP_085911479.1">
    <property type="nucleotide sequence ID" value="NZ_AP018920.1"/>
</dbReference>
<keyword evidence="2" id="KW-1185">Reference proteome</keyword>
<name>A0A1Y2N659_PSEAH</name>
<dbReference type="Proteomes" id="UP000194360">
    <property type="component" value="Unassembled WGS sequence"/>
</dbReference>